<evidence type="ECO:0000313" key="5">
    <source>
        <dbReference type="EMBL" id="MEO3717903.1"/>
    </source>
</evidence>
<dbReference type="Pfam" id="PF13193">
    <property type="entry name" value="AMP-binding_C"/>
    <property type="match status" value="1"/>
</dbReference>
<evidence type="ECO:0000256" key="1">
    <source>
        <dbReference type="ARBA" id="ARBA00006432"/>
    </source>
</evidence>
<evidence type="ECO:0000313" key="6">
    <source>
        <dbReference type="Proteomes" id="UP001223646"/>
    </source>
</evidence>
<dbReference type="GO" id="GO:0006631">
    <property type="term" value="P:fatty acid metabolic process"/>
    <property type="evidence" value="ECO:0007669"/>
    <property type="project" value="TreeGrafter"/>
</dbReference>
<dbReference type="Gene3D" id="3.30.300.30">
    <property type="match status" value="1"/>
</dbReference>
<comment type="caution">
    <text evidence="5">The sequence shown here is derived from an EMBL/GenBank/DDBJ whole genome shotgun (WGS) entry which is preliminary data.</text>
</comment>
<feature type="domain" description="AMP-dependent synthetase/ligase" evidence="3">
    <location>
        <begin position="60"/>
        <end position="420"/>
    </location>
</feature>
<dbReference type="EMBL" id="JASOOY020000033">
    <property type="protein sequence ID" value="MEO3717903.1"/>
    <property type="molecule type" value="Genomic_DNA"/>
</dbReference>
<sequence length="565" mass="61998">MAAEMKAPEVPLGLQIKAFAQSIPPLLRTGALYMTPKTAPKILDYLRRLKFSVASLISMSALRYPDRLALVDDDGELTYSQLLDNAHALARALMDRGMTQKSSFGVIARNGRGIILPMAIKGFIGSEIMLMNIGSGPTQIRGVVDQNKAKFLFVDDEFLGNLPEDLDDVTVVITSVTKPETRKNAGKNFLFMEDLIEEGRTSNAKLDPKPEQGRIIIMSSGTTGIPKGVLRNEPKTPATVGAIADRIPWRRNMVIHQSASMFHAWGWANVLIGMATGSTIVTMRVFDPKKAVDQCEQYGCNGMISAAFFLRQIKDVLDEEPNRKIGPFRFIVSSGNAIPGWLVSALTHRFGPVICNFYGSTEAGLCSIASGADLAARPDSAGRPAIGAKVRILGDDGKEVEPGEVGMIHTAQELSFIGYLNKKDKFTTVDGLFQIGDLGRIDQDGYLYICGRSDDMVIKGGENVFPREVEEILGPVPGIADVFCHGSNENDEIFADLFLYVVREDNEAGKNLTEDMLREYVRETLAEHSTPDRVFFVDSLPRNAIGKVVPREVKAMHERLNLDAQ</sequence>
<gene>
    <name evidence="5" type="ORF">QP460_009935</name>
</gene>
<dbReference type="PROSITE" id="PS00455">
    <property type="entry name" value="AMP_BINDING"/>
    <property type="match status" value="1"/>
</dbReference>
<dbReference type="PANTHER" id="PTHR43201">
    <property type="entry name" value="ACYL-COA SYNTHETASE"/>
    <property type="match status" value="1"/>
</dbReference>
<reference evidence="5" key="1">
    <citation type="submission" date="2023-05" db="EMBL/GenBank/DDBJ databases">
        <authorList>
            <person name="Du J."/>
        </authorList>
    </citation>
    <scope>NUCLEOTIDE SEQUENCE</scope>
    <source>
        <strain evidence="5">UMB1064</strain>
    </source>
</reference>
<dbReference type="GO" id="GO:0031956">
    <property type="term" value="F:medium-chain fatty acid-CoA ligase activity"/>
    <property type="evidence" value="ECO:0007669"/>
    <property type="project" value="TreeGrafter"/>
</dbReference>
<dbReference type="Pfam" id="PF00501">
    <property type="entry name" value="AMP-binding"/>
    <property type="match status" value="1"/>
</dbReference>
<dbReference type="InterPro" id="IPR020845">
    <property type="entry name" value="AMP-binding_CS"/>
</dbReference>
<protein>
    <submittedName>
        <fullName evidence="5">AMP-binding protein</fullName>
    </submittedName>
</protein>
<evidence type="ECO:0000259" key="3">
    <source>
        <dbReference type="Pfam" id="PF00501"/>
    </source>
</evidence>
<keyword evidence="2" id="KW-0436">Ligase</keyword>
<proteinExistence type="inferred from homology"/>
<dbReference type="Proteomes" id="UP001223646">
    <property type="component" value="Unassembled WGS sequence"/>
</dbReference>
<accession>A0AAW9SX15</accession>
<dbReference type="Gene3D" id="3.40.50.12780">
    <property type="entry name" value="N-terminal domain of ligase-like"/>
    <property type="match status" value="1"/>
</dbReference>
<name>A0AAW9SX15_CORAY</name>
<dbReference type="InterPro" id="IPR045851">
    <property type="entry name" value="AMP-bd_C_sf"/>
</dbReference>
<dbReference type="CDD" id="cd04433">
    <property type="entry name" value="AFD_class_I"/>
    <property type="match status" value="1"/>
</dbReference>
<dbReference type="PANTHER" id="PTHR43201:SF5">
    <property type="entry name" value="MEDIUM-CHAIN ACYL-COA LIGASE ACSF2, MITOCHONDRIAL"/>
    <property type="match status" value="1"/>
</dbReference>
<dbReference type="InterPro" id="IPR042099">
    <property type="entry name" value="ANL_N_sf"/>
</dbReference>
<dbReference type="SUPFAM" id="SSF56801">
    <property type="entry name" value="Acetyl-CoA synthetase-like"/>
    <property type="match status" value="1"/>
</dbReference>
<dbReference type="InterPro" id="IPR025110">
    <property type="entry name" value="AMP-bd_C"/>
</dbReference>
<feature type="domain" description="AMP-binding enzyme C-terminal" evidence="4">
    <location>
        <begin position="468"/>
        <end position="547"/>
    </location>
</feature>
<dbReference type="InterPro" id="IPR000873">
    <property type="entry name" value="AMP-dep_synth/lig_dom"/>
</dbReference>
<organism evidence="5 6">
    <name type="scientific">Corynebacterium amycolatum</name>
    <dbReference type="NCBI Taxonomy" id="43765"/>
    <lineage>
        <taxon>Bacteria</taxon>
        <taxon>Bacillati</taxon>
        <taxon>Actinomycetota</taxon>
        <taxon>Actinomycetes</taxon>
        <taxon>Mycobacteriales</taxon>
        <taxon>Corynebacteriaceae</taxon>
        <taxon>Corynebacterium</taxon>
    </lineage>
</organism>
<dbReference type="AlphaFoldDB" id="A0AAW9SX15"/>
<evidence type="ECO:0000256" key="2">
    <source>
        <dbReference type="ARBA" id="ARBA00022598"/>
    </source>
</evidence>
<dbReference type="RefSeq" id="WP_284826768.1">
    <property type="nucleotide sequence ID" value="NZ_JASOOY020000033.1"/>
</dbReference>
<evidence type="ECO:0000259" key="4">
    <source>
        <dbReference type="Pfam" id="PF13193"/>
    </source>
</evidence>
<reference evidence="5" key="2">
    <citation type="submission" date="2024-05" db="EMBL/GenBank/DDBJ databases">
        <authorList>
            <person name="Wolfe A."/>
        </authorList>
    </citation>
    <scope>NUCLEOTIDE SEQUENCE</scope>
    <source>
        <strain evidence="5">UMB1064</strain>
    </source>
</reference>
<comment type="similarity">
    <text evidence="1">Belongs to the ATP-dependent AMP-binding enzyme family.</text>
</comment>